<dbReference type="Proteomes" id="UP000475325">
    <property type="component" value="Unassembled WGS sequence"/>
</dbReference>
<evidence type="ECO:0000313" key="1">
    <source>
        <dbReference type="EMBL" id="KAF3085423.1"/>
    </source>
</evidence>
<name>A0A7C8MY51_ORBOL</name>
<evidence type="ECO:0000313" key="2">
    <source>
        <dbReference type="Proteomes" id="UP000475325"/>
    </source>
</evidence>
<proteinExistence type="predicted"/>
<gene>
    <name evidence="1" type="ORF">TWF102_011566</name>
</gene>
<protein>
    <submittedName>
        <fullName evidence="1">Uncharacterized protein</fullName>
    </submittedName>
</protein>
<organism evidence="1 2">
    <name type="scientific">Orbilia oligospora</name>
    <name type="common">Nematode-trapping fungus</name>
    <name type="synonym">Arthrobotrys oligospora</name>
    <dbReference type="NCBI Taxonomy" id="2813651"/>
    <lineage>
        <taxon>Eukaryota</taxon>
        <taxon>Fungi</taxon>
        <taxon>Dikarya</taxon>
        <taxon>Ascomycota</taxon>
        <taxon>Pezizomycotina</taxon>
        <taxon>Orbiliomycetes</taxon>
        <taxon>Orbiliales</taxon>
        <taxon>Orbiliaceae</taxon>
        <taxon>Orbilia</taxon>
    </lineage>
</organism>
<dbReference type="EMBL" id="WIQW01000090">
    <property type="protein sequence ID" value="KAF3085423.1"/>
    <property type="molecule type" value="Genomic_DNA"/>
</dbReference>
<comment type="caution">
    <text evidence="1">The sequence shown here is derived from an EMBL/GenBank/DDBJ whole genome shotgun (WGS) entry which is preliminary data.</text>
</comment>
<sequence length="88" mass="9863">MHHFLKGLVDMAHQPSGSTQKTCLGGARDISYVSYNVISEDMDKVVSASVIKWLNEARPLITTKKIYLNSRPKPMFCNQDLGVLLAHF</sequence>
<reference evidence="1 2" key="1">
    <citation type="submission" date="2019-06" db="EMBL/GenBank/DDBJ databases">
        <authorList>
            <person name="Palmer J.M."/>
        </authorList>
    </citation>
    <scope>NUCLEOTIDE SEQUENCE [LARGE SCALE GENOMIC DNA]</scope>
    <source>
        <strain evidence="1 2">TWF102</strain>
    </source>
</reference>
<accession>A0A7C8MY51</accession>
<dbReference type="AlphaFoldDB" id="A0A7C8MY51"/>